<dbReference type="InterPro" id="IPR036271">
    <property type="entry name" value="Tet_transcr_reg_TetR-rel_C_sf"/>
</dbReference>
<dbReference type="Gene3D" id="1.10.357.10">
    <property type="entry name" value="Tetracycline Repressor, domain 2"/>
    <property type="match status" value="1"/>
</dbReference>
<evidence type="ECO:0000313" key="6">
    <source>
        <dbReference type="EMBL" id="ASN06386.1"/>
    </source>
</evidence>
<dbReference type="Proteomes" id="UP000204391">
    <property type="component" value="Chromosome"/>
</dbReference>
<dbReference type="InterPro" id="IPR011075">
    <property type="entry name" value="TetR_C"/>
</dbReference>
<keyword evidence="1" id="KW-0805">Transcription regulation</keyword>
<dbReference type="AlphaFoldDB" id="A0A221MFE2"/>
<dbReference type="SUPFAM" id="SSF46689">
    <property type="entry name" value="Homeodomain-like"/>
    <property type="match status" value="1"/>
</dbReference>
<dbReference type="PANTHER" id="PTHR47506">
    <property type="entry name" value="TRANSCRIPTIONAL REGULATORY PROTEIN"/>
    <property type="match status" value="1"/>
</dbReference>
<dbReference type="InterPro" id="IPR009057">
    <property type="entry name" value="Homeodomain-like_sf"/>
</dbReference>
<accession>A0A221MFE2</accession>
<name>A0A221MFE2_9BACI</name>
<keyword evidence="3" id="KW-0804">Transcription</keyword>
<dbReference type="Pfam" id="PF16925">
    <property type="entry name" value="TetR_C_13"/>
    <property type="match status" value="1"/>
</dbReference>
<dbReference type="Gene3D" id="1.10.10.60">
    <property type="entry name" value="Homeodomain-like"/>
    <property type="match status" value="1"/>
</dbReference>
<dbReference type="InterPro" id="IPR001647">
    <property type="entry name" value="HTH_TetR"/>
</dbReference>
<keyword evidence="7" id="KW-1185">Reference proteome</keyword>
<dbReference type="SUPFAM" id="SSF48498">
    <property type="entry name" value="Tetracyclin repressor-like, C-terminal domain"/>
    <property type="match status" value="1"/>
</dbReference>
<dbReference type="PANTHER" id="PTHR47506:SF1">
    <property type="entry name" value="HTH-TYPE TRANSCRIPTIONAL REGULATOR YJDC"/>
    <property type="match status" value="1"/>
</dbReference>
<keyword evidence="2 4" id="KW-0238">DNA-binding</keyword>
<evidence type="ECO:0000256" key="3">
    <source>
        <dbReference type="ARBA" id="ARBA00023163"/>
    </source>
</evidence>
<dbReference type="EMBL" id="CP022437">
    <property type="protein sequence ID" value="ASN06386.1"/>
    <property type="molecule type" value="Genomic_DNA"/>
</dbReference>
<sequence>MARSKEFDENAVLHRAMKLFWHQGYEKTSMQDLVAHMGIHRRSIYDTFGGKHALYMKALERYSETVEAKIEKQIKSLDSVKLSIRRLLEMAIYRKEQRPSGCLTVNTAVELALHDQEAGEKVMDSFSNTEKLLYGLLLRGQKSGEISNHHDAERLSQFFHNSFVGLRVLAKTTDDKQKMEEIIDTTLSILD</sequence>
<evidence type="ECO:0000256" key="4">
    <source>
        <dbReference type="PROSITE-ProRule" id="PRU00335"/>
    </source>
</evidence>
<evidence type="ECO:0000259" key="5">
    <source>
        <dbReference type="PROSITE" id="PS50977"/>
    </source>
</evidence>
<organism evidence="6 7">
    <name type="scientific">Virgibacillus necropolis</name>
    <dbReference type="NCBI Taxonomy" id="163877"/>
    <lineage>
        <taxon>Bacteria</taxon>
        <taxon>Bacillati</taxon>
        <taxon>Bacillota</taxon>
        <taxon>Bacilli</taxon>
        <taxon>Bacillales</taxon>
        <taxon>Bacillaceae</taxon>
        <taxon>Virgibacillus</taxon>
    </lineage>
</organism>
<dbReference type="RefSeq" id="WP_089533384.1">
    <property type="nucleotide sequence ID" value="NZ_CP022437.1"/>
</dbReference>
<dbReference type="KEGG" id="vne:CFK40_15830"/>
<dbReference type="PROSITE" id="PS50977">
    <property type="entry name" value="HTH_TETR_2"/>
    <property type="match status" value="1"/>
</dbReference>
<evidence type="ECO:0000313" key="7">
    <source>
        <dbReference type="Proteomes" id="UP000204391"/>
    </source>
</evidence>
<gene>
    <name evidence="6" type="ORF">CFK40_15830</name>
</gene>
<dbReference type="Pfam" id="PF00440">
    <property type="entry name" value="TetR_N"/>
    <property type="match status" value="1"/>
</dbReference>
<protein>
    <submittedName>
        <fullName evidence="6">TetR family transcriptional regulator</fullName>
    </submittedName>
</protein>
<proteinExistence type="predicted"/>
<dbReference type="OrthoDB" id="9795242at2"/>
<reference evidence="6 7" key="1">
    <citation type="journal article" date="2003" name="Int. J. Syst. Evol. Microbiol.">
        <title>Virgibacillus carmonensis sp. nov., Virgibacillus necropolis sp. nov. and Virgibacillus picturae sp. nov., three novel species isolated from deteriorated mural paintings, transfer of the species of the genus salibacillus to Virgibacillus, as Virgibacillus marismortui comb. nov. and Virgibacillus salexigens comb. nov., and emended description of the genus Virgibacillus.</title>
        <authorList>
            <person name="Heyrman J."/>
            <person name="Logan N.A."/>
            <person name="Busse H.J."/>
            <person name="Balcaen A."/>
            <person name="Lebbe L."/>
            <person name="Rodriguez-Diaz M."/>
            <person name="Swings J."/>
            <person name="De Vos P."/>
        </authorList>
    </citation>
    <scope>NUCLEOTIDE SEQUENCE [LARGE SCALE GENOMIC DNA]</scope>
    <source>
        <strain evidence="6 7">LMG 19488</strain>
    </source>
</reference>
<feature type="DNA-binding region" description="H-T-H motif" evidence="4">
    <location>
        <begin position="29"/>
        <end position="48"/>
    </location>
</feature>
<dbReference type="GO" id="GO:0003677">
    <property type="term" value="F:DNA binding"/>
    <property type="evidence" value="ECO:0007669"/>
    <property type="project" value="UniProtKB-UniRule"/>
</dbReference>
<feature type="domain" description="HTH tetR-type" evidence="5">
    <location>
        <begin position="6"/>
        <end position="66"/>
    </location>
</feature>
<evidence type="ECO:0000256" key="2">
    <source>
        <dbReference type="ARBA" id="ARBA00023125"/>
    </source>
</evidence>
<evidence type="ECO:0000256" key="1">
    <source>
        <dbReference type="ARBA" id="ARBA00023015"/>
    </source>
</evidence>